<dbReference type="Proteomes" id="UP001218218">
    <property type="component" value="Unassembled WGS sequence"/>
</dbReference>
<feature type="chain" id="PRO_5042281660" evidence="1">
    <location>
        <begin position="28"/>
        <end position="231"/>
    </location>
</feature>
<comment type="caution">
    <text evidence="2">The sequence shown here is derived from an EMBL/GenBank/DDBJ whole genome shotgun (WGS) entry which is preliminary data.</text>
</comment>
<protein>
    <submittedName>
        <fullName evidence="2">Uncharacterized protein</fullName>
    </submittedName>
</protein>
<evidence type="ECO:0000256" key="1">
    <source>
        <dbReference type="SAM" id="SignalP"/>
    </source>
</evidence>
<dbReference type="EMBL" id="JARIHO010000069">
    <property type="protein sequence ID" value="KAJ7312955.1"/>
    <property type="molecule type" value="Genomic_DNA"/>
</dbReference>
<keyword evidence="3" id="KW-1185">Reference proteome</keyword>
<evidence type="ECO:0000313" key="2">
    <source>
        <dbReference type="EMBL" id="KAJ7312955.1"/>
    </source>
</evidence>
<organism evidence="2 3">
    <name type="scientific">Mycena albidolilacea</name>
    <dbReference type="NCBI Taxonomy" id="1033008"/>
    <lineage>
        <taxon>Eukaryota</taxon>
        <taxon>Fungi</taxon>
        <taxon>Dikarya</taxon>
        <taxon>Basidiomycota</taxon>
        <taxon>Agaricomycotina</taxon>
        <taxon>Agaricomycetes</taxon>
        <taxon>Agaricomycetidae</taxon>
        <taxon>Agaricales</taxon>
        <taxon>Marasmiineae</taxon>
        <taxon>Mycenaceae</taxon>
        <taxon>Mycena</taxon>
    </lineage>
</organism>
<sequence>MIPPHYRLASRLFCLFAFSNLWQLALASLYPTCPTSATSFRSGALENITWTDMPSRGPHLSEMGDSMRIDLCNPNGTFVAILAEGVSPESRSRCVEIPRNLVLPETGRKFVIQFIAPDIRPIWTADFRIMPETDSIVPYPQVENATATNPLLTLVLPTTTLVTELRAAATVAAATTVYAGPLSNQAGGAGDLNRVHQPNSANPRKRSEYPNAKLRLLFIVWPALVGISMAL</sequence>
<reference evidence="2" key="1">
    <citation type="submission" date="2023-03" db="EMBL/GenBank/DDBJ databases">
        <title>Massive genome expansion in bonnet fungi (Mycena s.s.) driven by repeated elements and novel gene families across ecological guilds.</title>
        <authorList>
            <consortium name="Lawrence Berkeley National Laboratory"/>
            <person name="Harder C.B."/>
            <person name="Miyauchi S."/>
            <person name="Viragh M."/>
            <person name="Kuo A."/>
            <person name="Thoen E."/>
            <person name="Andreopoulos B."/>
            <person name="Lu D."/>
            <person name="Skrede I."/>
            <person name="Drula E."/>
            <person name="Henrissat B."/>
            <person name="Morin E."/>
            <person name="Kohler A."/>
            <person name="Barry K."/>
            <person name="LaButti K."/>
            <person name="Morin E."/>
            <person name="Salamov A."/>
            <person name="Lipzen A."/>
            <person name="Mereny Z."/>
            <person name="Hegedus B."/>
            <person name="Baldrian P."/>
            <person name="Stursova M."/>
            <person name="Weitz H."/>
            <person name="Taylor A."/>
            <person name="Grigoriev I.V."/>
            <person name="Nagy L.G."/>
            <person name="Martin F."/>
            <person name="Kauserud H."/>
        </authorList>
    </citation>
    <scope>NUCLEOTIDE SEQUENCE</scope>
    <source>
        <strain evidence="2">CBHHK002</strain>
    </source>
</reference>
<evidence type="ECO:0000313" key="3">
    <source>
        <dbReference type="Proteomes" id="UP001218218"/>
    </source>
</evidence>
<accession>A0AAD6Z9I6</accession>
<gene>
    <name evidence="2" type="ORF">DFH08DRAFT_973160</name>
</gene>
<name>A0AAD6Z9I6_9AGAR</name>
<dbReference type="AlphaFoldDB" id="A0AAD6Z9I6"/>
<feature type="signal peptide" evidence="1">
    <location>
        <begin position="1"/>
        <end position="27"/>
    </location>
</feature>
<keyword evidence="1" id="KW-0732">Signal</keyword>
<proteinExistence type="predicted"/>